<comment type="similarity">
    <text evidence="5">Belongs to the copper transporter (Ctr) (TC 1.A.56) family. SLC31A subfamily.</text>
</comment>
<evidence type="ECO:0000313" key="8">
    <source>
        <dbReference type="Proteomes" id="UP000053890"/>
    </source>
</evidence>
<dbReference type="OrthoDB" id="73901at2759"/>
<keyword evidence="5" id="KW-0187">Copper transport</keyword>
<dbReference type="Pfam" id="PF04145">
    <property type="entry name" value="Ctr"/>
    <property type="match status" value="1"/>
</dbReference>
<dbReference type="GeneID" id="28975061"/>
<accession>A0A0P9GK09</accession>
<sequence length="228" mass="23487">MVAQLHAGHSDDTSMDGMSMGMDNSTTAAMMHTAFTISLGSANLWFEGWTPTSPAATFGACLGLFFLAVLSRVLAAVKVCAETAWAASLAHHRARRGPISLPADADAGSNALQDQDDDKASQLDPVAAPSYPSSTAASPSSPSRGLSSPALYSPPFLLAIDLPRALLLGLQAFVAYLVMLGVMTYNAYFFVAILVGLMAGELAVGRYVAAFGGAGAAHGGHGEGWLHG</sequence>
<proteinExistence type="inferred from homology"/>
<gene>
    <name evidence="7" type="ORF">RHOBADRAFT_45467</name>
</gene>
<keyword evidence="3 5" id="KW-1133">Transmembrane helix</keyword>
<evidence type="ECO:0000256" key="5">
    <source>
        <dbReference type="RuleBase" id="RU367022"/>
    </source>
</evidence>
<organism evidence="7 8">
    <name type="scientific">Rhodotorula graminis (strain WP1)</name>
    <dbReference type="NCBI Taxonomy" id="578459"/>
    <lineage>
        <taxon>Eukaryota</taxon>
        <taxon>Fungi</taxon>
        <taxon>Dikarya</taxon>
        <taxon>Basidiomycota</taxon>
        <taxon>Pucciniomycotina</taxon>
        <taxon>Microbotryomycetes</taxon>
        <taxon>Sporidiobolales</taxon>
        <taxon>Sporidiobolaceae</taxon>
        <taxon>Rhodotorula</taxon>
    </lineage>
</organism>
<feature type="compositionally biased region" description="Low complexity" evidence="6">
    <location>
        <begin position="127"/>
        <end position="145"/>
    </location>
</feature>
<keyword evidence="5" id="KW-0406">Ion transport</keyword>
<dbReference type="RefSeq" id="XP_018269553.1">
    <property type="nucleotide sequence ID" value="XM_018414613.1"/>
</dbReference>
<dbReference type="OMA" id="EAYFIAW"/>
<name>A0A0P9GK09_RHOGW</name>
<keyword evidence="8" id="KW-1185">Reference proteome</keyword>
<dbReference type="EMBL" id="KQ474082">
    <property type="protein sequence ID" value="KPV73504.1"/>
    <property type="molecule type" value="Genomic_DNA"/>
</dbReference>
<dbReference type="PANTHER" id="PTHR12483:SF27">
    <property type="entry name" value="COPPER TRANSPORT PROTEIN CTR1"/>
    <property type="match status" value="1"/>
</dbReference>
<comment type="subcellular location">
    <subcellularLocation>
        <location evidence="1 5">Membrane</location>
        <topology evidence="1 5">Multi-pass membrane protein</topology>
    </subcellularLocation>
</comment>
<keyword evidence="5" id="KW-0813">Transport</keyword>
<dbReference type="GO" id="GO:0005886">
    <property type="term" value="C:plasma membrane"/>
    <property type="evidence" value="ECO:0007669"/>
    <property type="project" value="TreeGrafter"/>
</dbReference>
<protein>
    <recommendedName>
        <fullName evidence="5">Copper transport protein</fullName>
    </recommendedName>
</protein>
<dbReference type="InterPro" id="IPR007274">
    <property type="entry name" value="Cop_transporter"/>
</dbReference>
<evidence type="ECO:0000256" key="6">
    <source>
        <dbReference type="SAM" id="MobiDB-lite"/>
    </source>
</evidence>
<evidence type="ECO:0000313" key="7">
    <source>
        <dbReference type="EMBL" id="KPV73504.1"/>
    </source>
</evidence>
<dbReference type="PANTHER" id="PTHR12483">
    <property type="entry name" value="SOLUTE CARRIER FAMILY 31 COPPER TRANSPORTERS"/>
    <property type="match status" value="1"/>
</dbReference>
<dbReference type="Proteomes" id="UP000053890">
    <property type="component" value="Unassembled WGS sequence"/>
</dbReference>
<dbReference type="GO" id="GO:0005375">
    <property type="term" value="F:copper ion transmembrane transporter activity"/>
    <property type="evidence" value="ECO:0007669"/>
    <property type="project" value="UniProtKB-UniRule"/>
</dbReference>
<keyword evidence="5" id="KW-0186">Copper</keyword>
<dbReference type="STRING" id="578459.A0A0P9GK09"/>
<feature type="transmembrane region" description="Helical" evidence="5">
    <location>
        <begin position="52"/>
        <end position="70"/>
    </location>
</feature>
<evidence type="ECO:0000256" key="1">
    <source>
        <dbReference type="ARBA" id="ARBA00004141"/>
    </source>
</evidence>
<keyword evidence="4 5" id="KW-0472">Membrane</keyword>
<dbReference type="AlphaFoldDB" id="A0A0P9GK09"/>
<reference evidence="7 8" key="1">
    <citation type="journal article" date="2015" name="Front. Microbiol.">
        <title>Genome sequence of the plant growth promoting endophytic yeast Rhodotorula graminis WP1.</title>
        <authorList>
            <person name="Firrincieli A."/>
            <person name="Otillar R."/>
            <person name="Salamov A."/>
            <person name="Schmutz J."/>
            <person name="Khan Z."/>
            <person name="Redman R.S."/>
            <person name="Fleck N.D."/>
            <person name="Lindquist E."/>
            <person name="Grigoriev I.V."/>
            <person name="Doty S.L."/>
        </authorList>
    </citation>
    <scope>NUCLEOTIDE SEQUENCE [LARGE SCALE GENOMIC DNA]</scope>
    <source>
        <strain evidence="7 8">WP1</strain>
    </source>
</reference>
<keyword evidence="2 5" id="KW-0812">Transmembrane</keyword>
<evidence type="ECO:0000256" key="3">
    <source>
        <dbReference type="ARBA" id="ARBA00022989"/>
    </source>
</evidence>
<evidence type="ECO:0000256" key="4">
    <source>
        <dbReference type="ARBA" id="ARBA00023136"/>
    </source>
</evidence>
<evidence type="ECO:0000256" key="2">
    <source>
        <dbReference type="ARBA" id="ARBA00022692"/>
    </source>
</evidence>
<feature type="region of interest" description="Disordered" evidence="6">
    <location>
        <begin position="105"/>
        <end position="145"/>
    </location>
</feature>